<feature type="transmembrane region" description="Helical" evidence="1">
    <location>
        <begin position="55"/>
        <end position="82"/>
    </location>
</feature>
<dbReference type="InterPro" id="IPR013187">
    <property type="entry name" value="F-box-assoc_dom_typ3"/>
</dbReference>
<reference evidence="3" key="1">
    <citation type="submission" date="2023-04" db="EMBL/GenBank/DDBJ databases">
        <authorList>
            <person name="Vijverberg K."/>
            <person name="Xiong W."/>
            <person name="Schranz E."/>
        </authorList>
    </citation>
    <scope>NUCLEOTIDE SEQUENCE</scope>
</reference>
<protein>
    <recommendedName>
        <fullName evidence="2">F-box domain-containing protein</fullName>
    </recommendedName>
</protein>
<name>A0AA35ZHA0_LACSI</name>
<dbReference type="Proteomes" id="UP001177003">
    <property type="component" value="Chromosome 7"/>
</dbReference>
<keyword evidence="4" id="KW-1185">Reference proteome</keyword>
<dbReference type="NCBIfam" id="TIGR01640">
    <property type="entry name" value="F_box_assoc_1"/>
    <property type="match status" value="1"/>
</dbReference>
<dbReference type="PANTHER" id="PTHR31672">
    <property type="entry name" value="BNACNNG10540D PROTEIN"/>
    <property type="match status" value="1"/>
</dbReference>
<feature type="domain" description="F-box" evidence="2">
    <location>
        <begin position="98"/>
        <end position="144"/>
    </location>
</feature>
<dbReference type="Pfam" id="PF08268">
    <property type="entry name" value="FBA_3"/>
    <property type="match status" value="1"/>
</dbReference>
<dbReference type="EMBL" id="OX465083">
    <property type="protein sequence ID" value="CAI9292575.1"/>
    <property type="molecule type" value="Genomic_DNA"/>
</dbReference>
<dbReference type="InterPro" id="IPR001810">
    <property type="entry name" value="F-box_dom"/>
</dbReference>
<evidence type="ECO:0000313" key="4">
    <source>
        <dbReference type="Proteomes" id="UP001177003"/>
    </source>
</evidence>
<organism evidence="3 4">
    <name type="scientific">Lactuca saligna</name>
    <name type="common">Willowleaf lettuce</name>
    <dbReference type="NCBI Taxonomy" id="75948"/>
    <lineage>
        <taxon>Eukaryota</taxon>
        <taxon>Viridiplantae</taxon>
        <taxon>Streptophyta</taxon>
        <taxon>Embryophyta</taxon>
        <taxon>Tracheophyta</taxon>
        <taxon>Spermatophyta</taxon>
        <taxon>Magnoliopsida</taxon>
        <taxon>eudicotyledons</taxon>
        <taxon>Gunneridae</taxon>
        <taxon>Pentapetalae</taxon>
        <taxon>asterids</taxon>
        <taxon>campanulids</taxon>
        <taxon>Asterales</taxon>
        <taxon>Asteraceae</taxon>
        <taxon>Cichorioideae</taxon>
        <taxon>Cichorieae</taxon>
        <taxon>Lactucinae</taxon>
        <taxon>Lactuca</taxon>
    </lineage>
</organism>
<evidence type="ECO:0000259" key="2">
    <source>
        <dbReference type="PROSITE" id="PS50181"/>
    </source>
</evidence>
<dbReference type="AlphaFoldDB" id="A0AA35ZHA0"/>
<dbReference type="InterPro" id="IPR036047">
    <property type="entry name" value="F-box-like_dom_sf"/>
</dbReference>
<accession>A0AA35ZHA0</accession>
<proteinExistence type="predicted"/>
<keyword evidence="1" id="KW-0472">Membrane</keyword>
<keyword evidence="1" id="KW-0812">Transmembrane</keyword>
<sequence length="477" mass="54633">MGLSVWKRNPFDQSLAFSISRALAILPLSSSLSVSSFFRHRRRRPVHRYLLPPPPFWFSVSHMFSLLDFSLGITIALFTHFLAKSLWLGFRHCSPQRPETMEKLPHCVLSNIFIGFRAKHLAKMRTVCKSWNALLSHSSFIKYHLDHSVDSNNEILLIFKKPFSFDSKPFTVHPSRSPNLDLANFIKLPLNPQSENRSGSVIGSVNGLICFEYGSYEYSDVIYIWNPSLSALLTLPPYSLPSECNAWICTNFGFGFDPTTDDYKVVKVLGIIGSKVDTTEWMQAEVYSMRKGTWEFITQKIPSHLTNIYDQDVVCQNRLHWLACINLEIAPKRILAFDLGAETFHEIHLPDSVLDYTVYKISNLLGVFTGKLCVMSSFQAKGSTKFELWVMDEYGVAESWVKLHVFSPCELIPRGIISHNEFLFQDLRGDLALYDPIATKFFKFQGECKWIHKVVRYVDSLVWVSPASCCSISQFQF</sequence>
<evidence type="ECO:0000256" key="1">
    <source>
        <dbReference type="SAM" id="Phobius"/>
    </source>
</evidence>
<dbReference type="PROSITE" id="PS50181">
    <property type="entry name" value="FBOX"/>
    <property type="match status" value="1"/>
</dbReference>
<dbReference type="SUPFAM" id="SSF81383">
    <property type="entry name" value="F-box domain"/>
    <property type="match status" value="1"/>
</dbReference>
<dbReference type="Pfam" id="PF00646">
    <property type="entry name" value="F-box"/>
    <property type="match status" value="1"/>
</dbReference>
<dbReference type="InterPro" id="IPR050796">
    <property type="entry name" value="SCF_F-box_component"/>
</dbReference>
<keyword evidence="1" id="KW-1133">Transmembrane helix</keyword>
<evidence type="ECO:0000313" key="3">
    <source>
        <dbReference type="EMBL" id="CAI9292575.1"/>
    </source>
</evidence>
<gene>
    <name evidence="3" type="ORF">LSALG_LOCUS31629</name>
</gene>
<dbReference type="InterPro" id="IPR017451">
    <property type="entry name" value="F-box-assoc_interact_dom"/>
</dbReference>
<dbReference type="PANTHER" id="PTHR31672:SF13">
    <property type="entry name" value="F-BOX PROTEIN CPR30-LIKE"/>
    <property type="match status" value="1"/>
</dbReference>